<comment type="caution">
    <text evidence="6">The sequence shown here is derived from an EMBL/GenBank/DDBJ whole genome shotgun (WGS) entry which is preliminary data.</text>
</comment>
<comment type="cofactor">
    <cofactor evidence="1">
        <name>FMN</name>
        <dbReference type="ChEBI" id="CHEBI:58210"/>
    </cofactor>
</comment>
<evidence type="ECO:0000313" key="6">
    <source>
        <dbReference type="EMBL" id="MFD2090733.1"/>
    </source>
</evidence>
<dbReference type="InterPro" id="IPR012349">
    <property type="entry name" value="Split_barrel_FMN-bd"/>
</dbReference>
<dbReference type="InterPro" id="IPR002563">
    <property type="entry name" value="Flavin_Rdtase-like_dom"/>
</dbReference>
<dbReference type="Gene3D" id="2.30.110.10">
    <property type="entry name" value="Electron Transport, Fmn-binding Protein, Chain A"/>
    <property type="match status" value="1"/>
</dbReference>
<reference evidence="7" key="1">
    <citation type="journal article" date="2019" name="Int. J. Syst. Evol. Microbiol.">
        <title>The Global Catalogue of Microorganisms (GCM) 10K type strain sequencing project: providing services to taxonomists for standard genome sequencing and annotation.</title>
        <authorList>
            <consortium name="The Broad Institute Genomics Platform"/>
            <consortium name="The Broad Institute Genome Sequencing Center for Infectious Disease"/>
            <person name="Wu L."/>
            <person name="Ma J."/>
        </authorList>
    </citation>
    <scope>NUCLEOTIDE SEQUENCE [LARGE SCALE GENOMIC DNA]</scope>
    <source>
        <strain evidence="7">JCM 3338</strain>
    </source>
</reference>
<dbReference type="PANTHER" id="PTHR33798">
    <property type="entry name" value="FLAVOPROTEIN OXYGENASE"/>
    <property type="match status" value="1"/>
</dbReference>
<evidence type="ECO:0000313" key="7">
    <source>
        <dbReference type="Proteomes" id="UP001597402"/>
    </source>
</evidence>
<keyword evidence="2" id="KW-0285">Flavoprotein</keyword>
<proteinExistence type="inferred from homology"/>
<dbReference type="Pfam" id="PF01613">
    <property type="entry name" value="Flavin_Reduct"/>
    <property type="match status" value="1"/>
</dbReference>
<keyword evidence="6" id="KW-0560">Oxidoreductase</keyword>
<gene>
    <name evidence="6" type="ORF">ACFSHS_04025</name>
</gene>
<evidence type="ECO:0000256" key="1">
    <source>
        <dbReference type="ARBA" id="ARBA00001917"/>
    </source>
</evidence>
<keyword evidence="3" id="KW-0288">FMN</keyword>
<dbReference type="SUPFAM" id="SSF50475">
    <property type="entry name" value="FMN-binding split barrel"/>
    <property type="match status" value="1"/>
</dbReference>
<protein>
    <submittedName>
        <fullName evidence="6">Flavin reductase family protein</fullName>
        <ecNumber evidence="6">1.5.1.-</ecNumber>
    </submittedName>
</protein>
<dbReference type="PANTHER" id="PTHR33798:SF5">
    <property type="entry name" value="FLAVIN REDUCTASE LIKE DOMAIN-CONTAINING PROTEIN"/>
    <property type="match status" value="1"/>
</dbReference>
<feature type="domain" description="Flavin reductase like" evidence="5">
    <location>
        <begin position="24"/>
        <end position="184"/>
    </location>
</feature>
<evidence type="ECO:0000259" key="5">
    <source>
        <dbReference type="SMART" id="SM00903"/>
    </source>
</evidence>
<keyword evidence="7" id="KW-1185">Reference proteome</keyword>
<name>A0ABW4X8E9_9ACTN</name>
<evidence type="ECO:0000256" key="3">
    <source>
        <dbReference type="ARBA" id="ARBA00022643"/>
    </source>
</evidence>
<dbReference type="RefSeq" id="WP_376872060.1">
    <property type="nucleotide sequence ID" value="NZ_JBHUHP010000002.1"/>
</dbReference>
<dbReference type="EMBL" id="JBHUHP010000002">
    <property type="protein sequence ID" value="MFD2090733.1"/>
    <property type="molecule type" value="Genomic_DNA"/>
</dbReference>
<evidence type="ECO:0000256" key="2">
    <source>
        <dbReference type="ARBA" id="ARBA00022630"/>
    </source>
</evidence>
<dbReference type="EC" id="1.5.1.-" evidence="6"/>
<sequence>MYYDSERRVGGDGDPGLPWNPFKALVAPRPIGWISSLTRTGVVNLAPFSFFQAVADRPDVVMFSTEVETPASSGPGGPDGERKDSHENATVLGEFVCNLVSWNMREAMNTTSLRLPPDQSEAEHAGLQLAPSRRVGPPRVVGAPAALECLVVDSRQVVHRHGLHRFHMIFGEVVGIHIDDRFVREGRVDTVAMQLIGRLGYDEYSVLDRTFRMTRPDV</sequence>
<comment type="similarity">
    <text evidence="4">Belongs to the flavoredoxin family.</text>
</comment>
<organism evidence="6 7">
    <name type="scientific">Blastococcus deserti</name>
    <dbReference type="NCBI Taxonomy" id="2259033"/>
    <lineage>
        <taxon>Bacteria</taxon>
        <taxon>Bacillati</taxon>
        <taxon>Actinomycetota</taxon>
        <taxon>Actinomycetes</taxon>
        <taxon>Geodermatophilales</taxon>
        <taxon>Geodermatophilaceae</taxon>
        <taxon>Blastococcus</taxon>
    </lineage>
</organism>
<dbReference type="SMART" id="SM00903">
    <property type="entry name" value="Flavin_Reduct"/>
    <property type="match status" value="1"/>
</dbReference>
<dbReference type="GO" id="GO:0016491">
    <property type="term" value="F:oxidoreductase activity"/>
    <property type="evidence" value="ECO:0007669"/>
    <property type="project" value="UniProtKB-KW"/>
</dbReference>
<accession>A0ABW4X8E9</accession>
<dbReference type="Proteomes" id="UP001597402">
    <property type="component" value="Unassembled WGS sequence"/>
</dbReference>
<evidence type="ECO:0000256" key="4">
    <source>
        <dbReference type="ARBA" id="ARBA00038054"/>
    </source>
</evidence>